<keyword evidence="1" id="KW-0812">Transmembrane</keyword>
<evidence type="ECO:0000313" key="2">
    <source>
        <dbReference type="EMBL" id="MPL54642.1"/>
    </source>
</evidence>
<sequence length="179" mass="21633">MEEKLLTLEIPLNEELYREQLKKFFYHRWQKGLGEIKRGIIYVSVMLILTLLSYFGKGEISTLYIILTTILATILYVQLFQFFKNKKMYFRKVDETLKECKEFNNIGSLELTENDIFFKNKFIEQKSIWNKTSYEYVKDLFIVNFEQNNQSFLFEEKEIGQDNFNKLISIVKMYSKEKK</sequence>
<dbReference type="AlphaFoldDB" id="A0A644SM02"/>
<dbReference type="EMBL" id="VSSQ01000001">
    <property type="protein sequence ID" value="MPL54642.1"/>
    <property type="molecule type" value="Genomic_DNA"/>
</dbReference>
<feature type="transmembrane region" description="Helical" evidence="1">
    <location>
        <begin position="39"/>
        <end position="56"/>
    </location>
</feature>
<protein>
    <recommendedName>
        <fullName evidence="3">YcxB-like protein domain-containing protein</fullName>
    </recommendedName>
</protein>
<comment type="caution">
    <text evidence="2">The sequence shown here is derived from an EMBL/GenBank/DDBJ whole genome shotgun (WGS) entry which is preliminary data.</text>
</comment>
<gene>
    <name evidence="2" type="ORF">SDC9_00108</name>
</gene>
<keyword evidence="1" id="KW-0472">Membrane</keyword>
<reference evidence="2" key="1">
    <citation type="submission" date="2019-08" db="EMBL/GenBank/DDBJ databases">
        <authorList>
            <person name="Kucharzyk K."/>
            <person name="Murdoch R.W."/>
            <person name="Higgins S."/>
            <person name="Loffler F."/>
        </authorList>
    </citation>
    <scope>NUCLEOTIDE SEQUENCE</scope>
</reference>
<proteinExistence type="predicted"/>
<accession>A0A644SM02</accession>
<feature type="transmembrane region" description="Helical" evidence="1">
    <location>
        <begin position="62"/>
        <end position="83"/>
    </location>
</feature>
<evidence type="ECO:0008006" key="3">
    <source>
        <dbReference type="Google" id="ProtNLM"/>
    </source>
</evidence>
<name>A0A644SM02_9ZZZZ</name>
<keyword evidence="1" id="KW-1133">Transmembrane helix</keyword>
<organism evidence="2">
    <name type="scientific">bioreactor metagenome</name>
    <dbReference type="NCBI Taxonomy" id="1076179"/>
    <lineage>
        <taxon>unclassified sequences</taxon>
        <taxon>metagenomes</taxon>
        <taxon>ecological metagenomes</taxon>
    </lineage>
</organism>
<evidence type="ECO:0000256" key="1">
    <source>
        <dbReference type="SAM" id="Phobius"/>
    </source>
</evidence>